<dbReference type="InterPro" id="IPR007313">
    <property type="entry name" value="FxsA"/>
</dbReference>
<dbReference type="PANTHER" id="PTHR35335">
    <property type="entry name" value="UPF0716 PROTEIN FXSA"/>
    <property type="match status" value="1"/>
</dbReference>
<dbReference type="OrthoDB" id="9792788at2"/>
<feature type="transmembrane region" description="Helical" evidence="1">
    <location>
        <begin position="20"/>
        <end position="38"/>
    </location>
</feature>
<proteinExistence type="predicted"/>
<feature type="transmembrane region" description="Helical" evidence="1">
    <location>
        <begin position="44"/>
        <end position="68"/>
    </location>
</feature>
<dbReference type="EMBL" id="CP003282">
    <property type="protein sequence ID" value="AFG38799.1"/>
    <property type="molecule type" value="Genomic_DNA"/>
</dbReference>
<dbReference type="STRING" id="889378.Spiaf_2775"/>
<accession>H9UMQ6</accession>
<evidence type="ECO:0000256" key="1">
    <source>
        <dbReference type="SAM" id="Phobius"/>
    </source>
</evidence>
<dbReference type="HOGENOM" id="CLU_1712142_0_0_12"/>
<protein>
    <submittedName>
        <fullName evidence="2">Protein affecting phage T7 exclusion by the F plasmid</fullName>
    </submittedName>
</protein>
<dbReference type="Pfam" id="PF04186">
    <property type="entry name" value="FxsA"/>
    <property type="match status" value="1"/>
</dbReference>
<organism evidence="2 3">
    <name type="scientific">Spirochaeta africana (strain ATCC 700263 / DSM 8902 / Z-7692)</name>
    <dbReference type="NCBI Taxonomy" id="889378"/>
    <lineage>
        <taxon>Bacteria</taxon>
        <taxon>Pseudomonadati</taxon>
        <taxon>Spirochaetota</taxon>
        <taxon>Spirochaetia</taxon>
        <taxon>Spirochaetales</taxon>
        <taxon>Spirochaetaceae</taxon>
        <taxon>Spirochaeta</taxon>
    </lineage>
</organism>
<dbReference type="eggNOG" id="COG3030">
    <property type="taxonomic scope" value="Bacteria"/>
</dbReference>
<keyword evidence="1" id="KW-0472">Membrane</keyword>
<dbReference type="GO" id="GO:0016020">
    <property type="term" value="C:membrane"/>
    <property type="evidence" value="ECO:0007669"/>
    <property type="project" value="InterPro"/>
</dbReference>
<gene>
    <name evidence="2" type="ordered locus">Spiaf_2775</name>
</gene>
<feature type="transmembrane region" description="Helical" evidence="1">
    <location>
        <begin position="89"/>
        <end position="105"/>
    </location>
</feature>
<evidence type="ECO:0000313" key="3">
    <source>
        <dbReference type="Proteomes" id="UP000007383"/>
    </source>
</evidence>
<dbReference type="AlphaFoldDB" id="H9UMQ6"/>
<name>H9UMQ6_SPIAZ</name>
<dbReference type="NCBIfam" id="NF008528">
    <property type="entry name" value="PRK11463.1-2"/>
    <property type="match status" value="1"/>
</dbReference>
<dbReference type="KEGG" id="sfc:Spiaf_2775"/>
<dbReference type="PATRIC" id="fig|889378.3.peg.2748"/>
<evidence type="ECO:0000313" key="2">
    <source>
        <dbReference type="EMBL" id="AFG38799.1"/>
    </source>
</evidence>
<sequence>MLEIRSLLSFCDSRHLIRVFSLLLSVSLLLLLDILLIIEASRLWGSYLVMAVIAGAGLLLLALAMNTVSRLNNQLRRKIRKGTYPGREFAGIGGVIVAAVLFLYPGAVTNLLGLLLLLPPFRQIIGRLVIRSQQQKLQETYEYLKMQEFSHSM</sequence>
<reference evidence="3" key="1">
    <citation type="journal article" date="2013" name="Stand. Genomic Sci.">
        <title>Complete genome sequence of the halophilic bacterium Spirochaeta africana type strain (Z-7692(T)) from the alkaline Lake Magadi in the East African Rift.</title>
        <authorList>
            <person name="Liolos K."/>
            <person name="Abt B."/>
            <person name="Scheuner C."/>
            <person name="Teshima H."/>
            <person name="Held B."/>
            <person name="Lapidus A."/>
            <person name="Nolan M."/>
            <person name="Lucas S."/>
            <person name="Deshpande S."/>
            <person name="Cheng J.F."/>
            <person name="Tapia R."/>
            <person name="Goodwin L.A."/>
            <person name="Pitluck S."/>
            <person name="Pagani I."/>
            <person name="Ivanova N."/>
            <person name="Mavromatis K."/>
            <person name="Mikhailova N."/>
            <person name="Huntemann M."/>
            <person name="Pati A."/>
            <person name="Chen A."/>
            <person name="Palaniappan K."/>
            <person name="Land M."/>
            <person name="Rohde M."/>
            <person name="Tindall B.J."/>
            <person name="Detter J.C."/>
            <person name="Goker M."/>
            <person name="Bristow J."/>
            <person name="Eisen J.A."/>
            <person name="Markowitz V."/>
            <person name="Hugenholtz P."/>
            <person name="Woyke T."/>
            <person name="Klenk H.P."/>
            <person name="Kyrpides N.C."/>
        </authorList>
    </citation>
    <scope>NUCLEOTIDE SEQUENCE</scope>
    <source>
        <strain evidence="3">ATCC 700263 / DSM 8902 / Z-7692</strain>
    </source>
</reference>
<dbReference type="PANTHER" id="PTHR35335:SF1">
    <property type="entry name" value="UPF0716 PROTEIN FXSA"/>
    <property type="match status" value="1"/>
</dbReference>
<keyword evidence="1" id="KW-1133">Transmembrane helix</keyword>
<dbReference type="RefSeq" id="WP_014456781.1">
    <property type="nucleotide sequence ID" value="NC_017098.1"/>
</dbReference>
<keyword evidence="1" id="KW-0812">Transmembrane</keyword>
<keyword evidence="3" id="KW-1185">Reference proteome</keyword>
<dbReference type="Proteomes" id="UP000007383">
    <property type="component" value="Chromosome"/>
</dbReference>